<evidence type="ECO:0000259" key="1">
    <source>
        <dbReference type="SMART" id="SM00421"/>
    </source>
</evidence>
<accession>A0A939EHZ7</accession>
<gene>
    <name evidence="2" type="ORF">JF539_24540</name>
</gene>
<dbReference type="RefSeq" id="WP_207143445.1">
    <property type="nucleotide sequence ID" value="NZ_JAEKJZ010000007.1"/>
</dbReference>
<name>A0A939EHZ7_9HYPH</name>
<dbReference type="Pfam" id="PF12146">
    <property type="entry name" value="Hydrolase_4"/>
    <property type="match status" value="1"/>
</dbReference>
<dbReference type="Gene3D" id="1.10.10.10">
    <property type="entry name" value="Winged helix-like DNA-binding domain superfamily/Winged helix DNA-binding domain"/>
    <property type="match status" value="1"/>
</dbReference>
<sequence length="540" mass="59128">MKNSVPDLIGSLYSAALDERRFNTLIAHAESALANGVTETAGFDELRQECEKHIAQAEELLATLPGGEEEERLRPVFFTDQTAKILNPNRIAEDLFGIEDGDGLGLLLPDSGVLQKLCRFAGGRTDHAPVLRLNNQRTGRPVVMIVEASGKAGLARVAAMDALWHENAARATQVLYGLTASETEVLGLLTDGHSPAETARLRGRSVETVRQQIRAIIQKLEADGMQEAVQLARAVAVSSRVDGEQHREWDRLTLTLPDGRSLEYCEQGSPAGDLVFFLHGCLGGVRLPQEADRVMRRTGIRMVAPARPWHGQTSGNPLALDQPDVYAEDLKRLASHLNARQFSIVAYDVGVIFALTAASHLNDHLKSVLCVAAQPPMRSLSDFATAPQQQRIFAILARISPPLLRYLAVLGDRKLKKEGAERFARTVFGGARADLSACEDPEVLELMWTGHHFHVENGSDGFINDCRMIASNWLARVGQIEAPVHFLHGTEDASIHAERIKALAATVGGEISWVEEAGHTLPFSHWQHVISQLRRTESGL</sequence>
<dbReference type="SMART" id="SM00421">
    <property type="entry name" value="HTH_LUXR"/>
    <property type="match status" value="1"/>
</dbReference>
<dbReference type="GO" id="GO:0016787">
    <property type="term" value="F:hydrolase activity"/>
    <property type="evidence" value="ECO:0007669"/>
    <property type="project" value="UniProtKB-KW"/>
</dbReference>
<organism evidence="2 3">
    <name type="scientific">Roseibium aggregatum</name>
    <dbReference type="NCBI Taxonomy" id="187304"/>
    <lineage>
        <taxon>Bacteria</taxon>
        <taxon>Pseudomonadati</taxon>
        <taxon>Pseudomonadota</taxon>
        <taxon>Alphaproteobacteria</taxon>
        <taxon>Hyphomicrobiales</taxon>
        <taxon>Stappiaceae</taxon>
        <taxon>Roseibium</taxon>
    </lineage>
</organism>
<dbReference type="SUPFAM" id="SSF46894">
    <property type="entry name" value="C-terminal effector domain of the bipartite response regulators"/>
    <property type="match status" value="1"/>
</dbReference>
<dbReference type="InterPro" id="IPR029058">
    <property type="entry name" value="AB_hydrolase_fold"/>
</dbReference>
<feature type="domain" description="HTH luxR-type" evidence="1">
    <location>
        <begin position="175"/>
        <end position="232"/>
    </location>
</feature>
<dbReference type="InterPro" id="IPR022742">
    <property type="entry name" value="Hydrolase_4"/>
</dbReference>
<keyword evidence="2" id="KW-0378">Hydrolase</keyword>
<dbReference type="GO" id="GO:0003677">
    <property type="term" value="F:DNA binding"/>
    <property type="evidence" value="ECO:0007669"/>
    <property type="project" value="InterPro"/>
</dbReference>
<protein>
    <submittedName>
        <fullName evidence="2">Alpha/beta fold hydrolase</fullName>
    </submittedName>
</protein>
<dbReference type="GO" id="GO:0006355">
    <property type="term" value="P:regulation of DNA-templated transcription"/>
    <property type="evidence" value="ECO:0007669"/>
    <property type="project" value="InterPro"/>
</dbReference>
<dbReference type="AlphaFoldDB" id="A0A939EHZ7"/>
<reference evidence="2" key="1">
    <citation type="submission" date="2020-12" db="EMBL/GenBank/DDBJ databases">
        <title>Oil enriched cultivation method for isolating marine PHA-producing bacteria.</title>
        <authorList>
            <person name="Zheng W."/>
            <person name="Yu S."/>
            <person name="Huang Y."/>
        </authorList>
    </citation>
    <scope>NUCLEOTIDE SEQUENCE</scope>
    <source>
        <strain evidence="2">SY-2-12</strain>
    </source>
</reference>
<comment type="caution">
    <text evidence="2">The sequence shown here is derived from an EMBL/GenBank/DDBJ whole genome shotgun (WGS) entry which is preliminary data.</text>
</comment>
<evidence type="ECO:0000313" key="2">
    <source>
        <dbReference type="EMBL" id="MBN9673547.1"/>
    </source>
</evidence>
<proteinExistence type="predicted"/>
<dbReference type="InterPro" id="IPR036388">
    <property type="entry name" value="WH-like_DNA-bd_sf"/>
</dbReference>
<evidence type="ECO:0000313" key="3">
    <source>
        <dbReference type="Proteomes" id="UP000664096"/>
    </source>
</evidence>
<dbReference type="PANTHER" id="PTHR43689:SF8">
    <property type="entry name" value="ALPHA_BETA-HYDROLASES SUPERFAMILY PROTEIN"/>
    <property type="match status" value="1"/>
</dbReference>
<dbReference type="InterPro" id="IPR016032">
    <property type="entry name" value="Sig_transdc_resp-reg_C-effctor"/>
</dbReference>
<dbReference type="Proteomes" id="UP000664096">
    <property type="component" value="Unassembled WGS sequence"/>
</dbReference>
<dbReference type="InterPro" id="IPR000792">
    <property type="entry name" value="Tscrpt_reg_LuxR_C"/>
</dbReference>
<dbReference type="SUPFAM" id="SSF53474">
    <property type="entry name" value="alpha/beta-Hydrolases"/>
    <property type="match status" value="1"/>
</dbReference>
<dbReference type="EMBL" id="JAEKJZ010000007">
    <property type="protein sequence ID" value="MBN9673547.1"/>
    <property type="molecule type" value="Genomic_DNA"/>
</dbReference>
<dbReference type="PANTHER" id="PTHR43689">
    <property type="entry name" value="HYDROLASE"/>
    <property type="match status" value="1"/>
</dbReference>
<dbReference type="Gene3D" id="3.40.50.1820">
    <property type="entry name" value="alpha/beta hydrolase"/>
    <property type="match status" value="1"/>
</dbReference>